<dbReference type="InterPro" id="IPR000182">
    <property type="entry name" value="GNAT_dom"/>
</dbReference>
<reference evidence="4" key="2">
    <citation type="submission" date="2020-09" db="EMBL/GenBank/DDBJ databases">
        <authorList>
            <person name="Sun Q."/>
            <person name="Ohkuma M."/>
        </authorList>
    </citation>
    <scope>NUCLEOTIDE SEQUENCE</scope>
    <source>
        <strain evidence="4">JCM 4714</strain>
    </source>
</reference>
<keyword evidence="5" id="KW-1185">Reference proteome</keyword>
<dbReference type="AlphaFoldDB" id="A0A919D1Y2"/>
<dbReference type="PANTHER" id="PTHR43877">
    <property type="entry name" value="AMINOALKYLPHOSPHONATE N-ACETYLTRANSFERASE-RELATED-RELATED"/>
    <property type="match status" value="1"/>
</dbReference>
<sequence>MSDHIRGLTEADWPQVAALEAEAYADTSLTEGEAGLRSRAAAGTCFVLDRGGRITGYVLALPYPRFRCPDLNRPERAVHRSAANLHLHDLVVTAPLRRTGLGSRLVHHLTDVARVRGFATMSLIAVAGKEPFWRTNGYRPHHEARLPAGYGDGAVYMSAQVAAVRKASR</sequence>
<dbReference type="CDD" id="cd04301">
    <property type="entry name" value="NAT_SF"/>
    <property type="match status" value="1"/>
</dbReference>
<evidence type="ECO:0000256" key="2">
    <source>
        <dbReference type="ARBA" id="ARBA00023315"/>
    </source>
</evidence>
<accession>A0A919D1Y2</accession>
<dbReference type="Pfam" id="PF00583">
    <property type="entry name" value="Acetyltransf_1"/>
    <property type="match status" value="1"/>
</dbReference>
<dbReference type="InterPro" id="IPR050832">
    <property type="entry name" value="Bact_Acetyltransf"/>
</dbReference>
<evidence type="ECO:0000259" key="3">
    <source>
        <dbReference type="PROSITE" id="PS51186"/>
    </source>
</evidence>
<dbReference type="Gene3D" id="3.40.630.30">
    <property type="match status" value="1"/>
</dbReference>
<evidence type="ECO:0000313" key="5">
    <source>
        <dbReference type="Proteomes" id="UP000655443"/>
    </source>
</evidence>
<organism evidence="4 5">
    <name type="scientific">Streptomyces alanosinicus</name>
    <dbReference type="NCBI Taxonomy" id="68171"/>
    <lineage>
        <taxon>Bacteria</taxon>
        <taxon>Bacillati</taxon>
        <taxon>Actinomycetota</taxon>
        <taxon>Actinomycetes</taxon>
        <taxon>Kitasatosporales</taxon>
        <taxon>Streptomycetaceae</taxon>
        <taxon>Streptomyces</taxon>
    </lineage>
</organism>
<keyword evidence="2" id="KW-0012">Acyltransferase</keyword>
<comment type="caution">
    <text evidence="4">The sequence shown here is derived from an EMBL/GenBank/DDBJ whole genome shotgun (WGS) entry which is preliminary data.</text>
</comment>
<evidence type="ECO:0000256" key="1">
    <source>
        <dbReference type="ARBA" id="ARBA00022679"/>
    </source>
</evidence>
<proteinExistence type="predicted"/>
<gene>
    <name evidence="4" type="ORF">GCM10010339_21300</name>
</gene>
<protein>
    <recommendedName>
        <fullName evidence="3">N-acetyltransferase domain-containing protein</fullName>
    </recommendedName>
</protein>
<reference evidence="4" key="1">
    <citation type="journal article" date="2014" name="Int. J. Syst. Evol. Microbiol.">
        <title>Complete genome sequence of Corynebacterium casei LMG S-19264T (=DSM 44701T), isolated from a smear-ripened cheese.</title>
        <authorList>
            <consortium name="US DOE Joint Genome Institute (JGI-PGF)"/>
            <person name="Walter F."/>
            <person name="Albersmeier A."/>
            <person name="Kalinowski J."/>
            <person name="Ruckert C."/>
        </authorList>
    </citation>
    <scope>NUCLEOTIDE SEQUENCE</scope>
    <source>
        <strain evidence="4">JCM 4714</strain>
    </source>
</reference>
<dbReference type="SUPFAM" id="SSF55729">
    <property type="entry name" value="Acyl-CoA N-acyltransferases (Nat)"/>
    <property type="match status" value="1"/>
</dbReference>
<name>A0A919D1Y2_9ACTN</name>
<keyword evidence="1" id="KW-0808">Transferase</keyword>
<dbReference type="RefSeq" id="WP_189950814.1">
    <property type="nucleotide sequence ID" value="NZ_BMVG01000003.1"/>
</dbReference>
<dbReference type="GO" id="GO:0016747">
    <property type="term" value="F:acyltransferase activity, transferring groups other than amino-acyl groups"/>
    <property type="evidence" value="ECO:0007669"/>
    <property type="project" value="InterPro"/>
</dbReference>
<feature type="domain" description="N-acetyltransferase" evidence="3">
    <location>
        <begin position="3"/>
        <end position="162"/>
    </location>
</feature>
<dbReference type="EMBL" id="BMVG01000003">
    <property type="protein sequence ID" value="GHE01551.1"/>
    <property type="molecule type" value="Genomic_DNA"/>
</dbReference>
<dbReference type="InterPro" id="IPR016181">
    <property type="entry name" value="Acyl_CoA_acyltransferase"/>
</dbReference>
<evidence type="ECO:0000313" key="4">
    <source>
        <dbReference type="EMBL" id="GHE01551.1"/>
    </source>
</evidence>
<dbReference type="PROSITE" id="PS51186">
    <property type="entry name" value="GNAT"/>
    <property type="match status" value="1"/>
</dbReference>
<dbReference type="Proteomes" id="UP000655443">
    <property type="component" value="Unassembled WGS sequence"/>
</dbReference>